<evidence type="ECO:0000259" key="3">
    <source>
        <dbReference type="Pfam" id="PF02441"/>
    </source>
</evidence>
<dbReference type="PANTHER" id="PTHR14359">
    <property type="entry name" value="HOMO-OLIGOMERIC FLAVIN CONTAINING CYS DECARBOXYLASE FAMILY"/>
    <property type="match status" value="1"/>
</dbReference>
<name>A0A194UMT5_CYTMA</name>
<evidence type="ECO:0000256" key="1">
    <source>
        <dbReference type="ARBA" id="ARBA00038350"/>
    </source>
</evidence>
<dbReference type="AlphaFoldDB" id="A0A194UMT5"/>
<feature type="domain" description="Flavoprotein" evidence="3">
    <location>
        <begin position="47"/>
        <end position="185"/>
    </location>
</feature>
<dbReference type="SUPFAM" id="SSF52507">
    <property type="entry name" value="Homo-oligomeric flavin-containing Cys decarboxylases, HFCD"/>
    <property type="match status" value="1"/>
</dbReference>
<dbReference type="EMBL" id="KN714667">
    <property type="protein sequence ID" value="KUI52972.1"/>
    <property type="molecule type" value="Genomic_DNA"/>
</dbReference>
<protein>
    <recommendedName>
        <fullName evidence="3">Flavoprotein domain-containing protein</fullName>
    </recommendedName>
</protein>
<accession>A0A194UMT5</accession>
<gene>
    <name evidence="4" type="ORF">VP1G_00424</name>
</gene>
<organism evidence="4 5">
    <name type="scientific">Cytospora mali</name>
    <name type="common">Apple Valsa canker fungus</name>
    <name type="synonym">Valsa mali</name>
    <dbReference type="NCBI Taxonomy" id="578113"/>
    <lineage>
        <taxon>Eukaryota</taxon>
        <taxon>Fungi</taxon>
        <taxon>Dikarya</taxon>
        <taxon>Ascomycota</taxon>
        <taxon>Pezizomycotina</taxon>
        <taxon>Sordariomycetes</taxon>
        <taxon>Sordariomycetidae</taxon>
        <taxon>Diaporthales</taxon>
        <taxon>Cytosporaceae</taxon>
        <taxon>Cytospora</taxon>
    </lineage>
</organism>
<dbReference type="Pfam" id="PF02441">
    <property type="entry name" value="Flavoprotein"/>
    <property type="match status" value="1"/>
</dbReference>
<dbReference type="InterPro" id="IPR036551">
    <property type="entry name" value="Flavin_trans-like"/>
</dbReference>
<feature type="region of interest" description="Disordered" evidence="2">
    <location>
        <begin position="1"/>
        <end position="25"/>
    </location>
</feature>
<reference evidence="5" key="1">
    <citation type="submission" date="2014-12" db="EMBL/GenBank/DDBJ databases">
        <title>Genome Sequence of Valsa Canker Pathogens Uncovers a Specific Adaption of Colonization on Woody Bark.</title>
        <authorList>
            <person name="Yin Z."/>
            <person name="Liu H."/>
            <person name="Gao X."/>
            <person name="Li Z."/>
            <person name="Song N."/>
            <person name="Ke X."/>
            <person name="Dai Q."/>
            <person name="Wu Y."/>
            <person name="Sun Y."/>
            <person name="Xu J.-R."/>
            <person name="Kang Z.K."/>
            <person name="Wang L."/>
            <person name="Huang L."/>
        </authorList>
    </citation>
    <scope>NUCLEOTIDE SEQUENCE [LARGE SCALE GENOMIC DNA]</scope>
    <source>
        <strain evidence="5">SXYL134</strain>
    </source>
</reference>
<dbReference type="Proteomes" id="UP000078576">
    <property type="component" value="Unassembled WGS sequence"/>
</dbReference>
<dbReference type="GO" id="GO:0010181">
    <property type="term" value="F:FMN binding"/>
    <property type="evidence" value="ECO:0007669"/>
    <property type="project" value="TreeGrafter"/>
</dbReference>
<dbReference type="STRING" id="694573.A0A194UMT5"/>
<keyword evidence="5" id="KW-1185">Reference proteome</keyword>
<comment type="similarity">
    <text evidence="1">Belongs to the HFCD (homooligomeric flavin containing Cys decarboxylase) superfamily.</text>
</comment>
<sequence>MASSSTIEASPLADEPPPLRPIAVPSSIGRFPSTLSLSEMQRPRKLKLLVAANGSRDVAWAQTIAVRLSKDSKIEVRAIVDDMTHRLAQEIICYQNRSCSQGDGNSKAEDLHRRAFELVEWADLLVLAPIDANNLAKMMNGIADTLLLELLRSWDASKRIVLVPGMSTHMWESPITKKQLSKLHKKWQWIRVLQPILWSYESAEDHETPKRVVRWGAFNELVGIIKNQSELLCLGHDVDASTQGLVVKNGKRTSAKLPSELWSIIFEYTNDWELAQACGIYTNIPTPTYLGWRLEPRNPSDPLSVYQHELEWTILSADTGAICQKLSEAPATFRELSALAIKLIFKFTLTKVLSYIEANCPHMFKCFDGKTIPTKASAYYGRIEILDWWVRSPSFLQKQYDNEAVDVASKNGYVHVLEWWRRSGLTLKYTAAAFEQASARGHIHVLEWWREAYLQNPDEIDLNPGKSILVAAQYGRTDVIRWWEGSGVTFEHYELVCKVASRYGQVDVLELWRQLKGDDKLSFDIQILTEPTLHSHIGVLDWWLRYAHGELPGMDGRRAKKVEYRMMDIEEALEDALGDQTESVMSPSAFLSPVPYPSPVGGTGAYANNFTILVSPLATPHASARNQNRWPSTVSLANQYGPQSGKPSASTSVAVSTRRYIPLKARAKMSSQASAGAWLAPAPTRRCWGFACAVGSGVLAG</sequence>
<proteinExistence type="inferred from homology"/>
<dbReference type="GO" id="GO:0015937">
    <property type="term" value="P:coenzyme A biosynthetic process"/>
    <property type="evidence" value="ECO:0007669"/>
    <property type="project" value="TreeGrafter"/>
</dbReference>
<dbReference type="OrthoDB" id="70387at2759"/>
<dbReference type="InterPro" id="IPR003382">
    <property type="entry name" value="Flavoprotein"/>
</dbReference>
<dbReference type="PANTHER" id="PTHR14359:SF21">
    <property type="entry name" value="FLAVOPROTEIN DOMAIN-CONTAINING PROTEIN"/>
    <property type="match status" value="1"/>
</dbReference>
<evidence type="ECO:0000313" key="4">
    <source>
        <dbReference type="EMBL" id="KUI52972.1"/>
    </source>
</evidence>
<dbReference type="GO" id="GO:0004633">
    <property type="term" value="F:phosphopantothenoylcysteine decarboxylase activity"/>
    <property type="evidence" value="ECO:0007669"/>
    <property type="project" value="TreeGrafter"/>
</dbReference>
<evidence type="ECO:0000313" key="5">
    <source>
        <dbReference type="Proteomes" id="UP000078576"/>
    </source>
</evidence>
<dbReference type="SUPFAM" id="SSF140860">
    <property type="entry name" value="Pseudo ankyrin repeat-like"/>
    <property type="match status" value="1"/>
</dbReference>
<dbReference type="GO" id="GO:0071513">
    <property type="term" value="C:phosphopantothenoylcysteine decarboxylase complex"/>
    <property type="evidence" value="ECO:0007669"/>
    <property type="project" value="TreeGrafter"/>
</dbReference>
<evidence type="ECO:0000256" key="2">
    <source>
        <dbReference type="SAM" id="MobiDB-lite"/>
    </source>
</evidence>
<dbReference type="Gene3D" id="3.40.50.1950">
    <property type="entry name" value="Flavin prenyltransferase-like"/>
    <property type="match status" value="1"/>
</dbReference>